<reference evidence="1 2" key="1">
    <citation type="submission" date="2024-01" db="EMBL/GenBank/DDBJ databases">
        <title>Complete genome of Cladobotryum mycophilum ATHUM6906.</title>
        <authorList>
            <person name="Christinaki A.C."/>
            <person name="Myridakis A.I."/>
            <person name="Kouvelis V.N."/>
        </authorList>
    </citation>
    <scope>NUCLEOTIDE SEQUENCE [LARGE SCALE GENOMIC DNA]</scope>
    <source>
        <strain evidence="1 2">ATHUM6906</strain>
    </source>
</reference>
<dbReference type="Proteomes" id="UP001338125">
    <property type="component" value="Unassembled WGS sequence"/>
</dbReference>
<name>A0ABR0S9Z7_9HYPO</name>
<proteinExistence type="predicted"/>
<accession>A0ABR0S9Z7</accession>
<keyword evidence="2" id="KW-1185">Reference proteome</keyword>
<gene>
    <name evidence="1" type="ORF">PT974_10295</name>
</gene>
<comment type="caution">
    <text evidence="1">The sequence shown here is derived from an EMBL/GenBank/DDBJ whole genome shotgun (WGS) entry which is preliminary data.</text>
</comment>
<sequence>MGQKNVELRPNHHTGPSDLGEFLKDLLGYSVPCTESLPPIYFFKATEEQLEMIKDKYGQVAKITAHDVEN</sequence>
<protein>
    <submittedName>
        <fullName evidence="1">Uncharacterized protein</fullName>
    </submittedName>
</protein>
<evidence type="ECO:0000313" key="2">
    <source>
        <dbReference type="Proteomes" id="UP001338125"/>
    </source>
</evidence>
<evidence type="ECO:0000313" key="1">
    <source>
        <dbReference type="EMBL" id="KAK5988804.1"/>
    </source>
</evidence>
<dbReference type="EMBL" id="JAVFKD010000015">
    <property type="protein sequence ID" value="KAK5988804.1"/>
    <property type="molecule type" value="Genomic_DNA"/>
</dbReference>
<organism evidence="1 2">
    <name type="scientific">Cladobotryum mycophilum</name>
    <dbReference type="NCBI Taxonomy" id="491253"/>
    <lineage>
        <taxon>Eukaryota</taxon>
        <taxon>Fungi</taxon>
        <taxon>Dikarya</taxon>
        <taxon>Ascomycota</taxon>
        <taxon>Pezizomycotina</taxon>
        <taxon>Sordariomycetes</taxon>
        <taxon>Hypocreomycetidae</taxon>
        <taxon>Hypocreales</taxon>
        <taxon>Hypocreaceae</taxon>
        <taxon>Cladobotryum</taxon>
    </lineage>
</organism>